<evidence type="ECO:0000313" key="3">
    <source>
        <dbReference type="Proteomes" id="UP001519295"/>
    </source>
</evidence>
<keyword evidence="3" id="KW-1185">Reference proteome</keyword>
<dbReference type="EMBL" id="JAGINU010000001">
    <property type="protein sequence ID" value="MBP2367737.1"/>
    <property type="molecule type" value="Genomic_DNA"/>
</dbReference>
<feature type="compositionally biased region" description="Basic residues" evidence="1">
    <location>
        <begin position="13"/>
        <end position="24"/>
    </location>
</feature>
<organism evidence="2 3">
    <name type="scientific">Pseudonocardia parietis</name>
    <dbReference type="NCBI Taxonomy" id="570936"/>
    <lineage>
        <taxon>Bacteria</taxon>
        <taxon>Bacillati</taxon>
        <taxon>Actinomycetota</taxon>
        <taxon>Actinomycetes</taxon>
        <taxon>Pseudonocardiales</taxon>
        <taxon>Pseudonocardiaceae</taxon>
        <taxon>Pseudonocardia</taxon>
    </lineage>
</organism>
<sequence length="42" mass="4569">MADKSPRQSSSKKSGKTLKQKRADKKAAAQPDSAVIPTRKDK</sequence>
<gene>
    <name evidence="2" type="ORF">JOF36_003433</name>
</gene>
<name>A0ABS4VUX3_9PSEU</name>
<feature type="region of interest" description="Disordered" evidence="1">
    <location>
        <begin position="1"/>
        <end position="42"/>
    </location>
</feature>
<reference evidence="2 3" key="1">
    <citation type="submission" date="2021-03" db="EMBL/GenBank/DDBJ databases">
        <title>Sequencing the genomes of 1000 actinobacteria strains.</title>
        <authorList>
            <person name="Klenk H.-P."/>
        </authorList>
    </citation>
    <scope>NUCLEOTIDE SEQUENCE [LARGE SCALE GENOMIC DNA]</scope>
    <source>
        <strain evidence="2 3">DSM 45256</strain>
    </source>
</reference>
<dbReference type="RefSeq" id="WP_281071475.1">
    <property type="nucleotide sequence ID" value="NZ_JAGINU010000001.1"/>
</dbReference>
<proteinExistence type="predicted"/>
<comment type="caution">
    <text evidence="2">The sequence shown here is derived from an EMBL/GenBank/DDBJ whole genome shotgun (WGS) entry which is preliminary data.</text>
</comment>
<evidence type="ECO:0000256" key="1">
    <source>
        <dbReference type="SAM" id="MobiDB-lite"/>
    </source>
</evidence>
<dbReference type="Proteomes" id="UP001519295">
    <property type="component" value="Unassembled WGS sequence"/>
</dbReference>
<accession>A0ABS4VUX3</accession>
<protein>
    <submittedName>
        <fullName evidence="2">Uncharacterized protein</fullName>
    </submittedName>
</protein>
<evidence type="ECO:0000313" key="2">
    <source>
        <dbReference type="EMBL" id="MBP2367737.1"/>
    </source>
</evidence>